<dbReference type="Proteomes" id="UP000321514">
    <property type="component" value="Unassembled WGS sequence"/>
</dbReference>
<dbReference type="Proteomes" id="UP000183760">
    <property type="component" value="Unassembled WGS sequence"/>
</dbReference>
<evidence type="ECO:0000313" key="3">
    <source>
        <dbReference type="Proteomes" id="UP000183760"/>
    </source>
</evidence>
<evidence type="ECO:0000313" key="4">
    <source>
        <dbReference type="Proteomes" id="UP000321514"/>
    </source>
</evidence>
<proteinExistence type="predicted"/>
<protein>
    <submittedName>
        <fullName evidence="2">Dickkopf N-terminal cysteine-rich region</fullName>
    </submittedName>
</protein>
<dbReference type="PANTHER" id="PTHR33459">
    <property type="entry name" value="DD-GDCA PROTEIN"/>
    <property type="match status" value="1"/>
</dbReference>
<organism evidence="1 4">
    <name type="scientific">Myxococcus fulvus</name>
    <dbReference type="NCBI Taxonomy" id="33"/>
    <lineage>
        <taxon>Bacteria</taxon>
        <taxon>Pseudomonadati</taxon>
        <taxon>Myxococcota</taxon>
        <taxon>Myxococcia</taxon>
        <taxon>Myxococcales</taxon>
        <taxon>Cystobacterineae</taxon>
        <taxon>Myxococcaceae</taxon>
        <taxon>Myxococcus</taxon>
    </lineage>
</organism>
<dbReference type="OrthoDB" id="5489003at2"/>
<dbReference type="EMBL" id="FOIB01000020">
    <property type="protein sequence ID" value="SEU42758.1"/>
    <property type="molecule type" value="Genomic_DNA"/>
</dbReference>
<keyword evidence="3" id="KW-1185">Reference proteome</keyword>
<reference evidence="1 4" key="2">
    <citation type="submission" date="2019-07" db="EMBL/GenBank/DDBJ databases">
        <title>Whole genome shotgun sequence of Myxococcus fulvus NBRC 100333.</title>
        <authorList>
            <person name="Hosoyama A."/>
            <person name="Uohara A."/>
            <person name="Ohji S."/>
            <person name="Ichikawa N."/>
        </authorList>
    </citation>
    <scope>NUCLEOTIDE SEQUENCE [LARGE SCALE GENOMIC DNA]</scope>
    <source>
        <strain evidence="1 4">NBRC 100333</strain>
    </source>
</reference>
<dbReference type="PROSITE" id="PS51257">
    <property type="entry name" value="PROKAR_LIPOPROTEIN"/>
    <property type="match status" value="1"/>
</dbReference>
<accession>A0A511TGR6</accession>
<reference evidence="2 3" key="1">
    <citation type="submission" date="2016-10" db="EMBL/GenBank/DDBJ databases">
        <authorList>
            <person name="Varghese N."/>
            <person name="Submissions S."/>
        </authorList>
    </citation>
    <scope>NUCLEOTIDE SEQUENCE [LARGE SCALE GENOMIC DNA]</scope>
    <source>
        <strain evidence="2 3">DSM 16525</strain>
    </source>
</reference>
<dbReference type="InterPro" id="IPR052326">
    <property type="entry name" value="Diff-Dev_Assoc_Protein"/>
</dbReference>
<gene>
    <name evidence="1" type="ORF">MFU01_84040</name>
    <name evidence="2" type="ORF">SAMN05443572_12047</name>
</gene>
<evidence type="ECO:0000313" key="1">
    <source>
        <dbReference type="EMBL" id="GEN13367.1"/>
    </source>
</evidence>
<dbReference type="PANTHER" id="PTHR33459:SF7">
    <property type="entry name" value="DD-GDCA PROTEIN"/>
    <property type="match status" value="1"/>
</dbReference>
<name>A0A511TGR6_MYXFU</name>
<comment type="caution">
    <text evidence="1">The sequence shown here is derived from an EMBL/GenBank/DDBJ whole genome shotgun (WGS) entry which is preliminary data.</text>
</comment>
<evidence type="ECO:0000313" key="2">
    <source>
        <dbReference type="EMBL" id="SEU42758.1"/>
    </source>
</evidence>
<dbReference type="EMBL" id="BJXR01000079">
    <property type="protein sequence ID" value="GEN13367.1"/>
    <property type="molecule type" value="Genomic_DNA"/>
</dbReference>
<sequence length="365" mass="39124">MRWTWILLGVLWLGCSVQLTGVPCSDDLQCLETQRCGTEGMCLEGARTEQMLADSCLEAAEEIAIHASKCLKGTVEGFRSVIAPTTACASIEASVAAGRQRFLPEKFGECVRAIRERECEDVDPEHLEPGRLFEGCPAFTAQAELNSACASNADCTNGWCDLASGCLGLCRAYASTGGACTTLDECAPGSYCSNGLCIAAAKEGERCNETLKCTSGSKLGCAGSEVCVKRKDSGSCKEDWECLAGYQCVSLLTSGNKECRPTKAHEESCVVGTGECGVISFCDKDTNTCQRYPGPGQPCGYLTDRTGELVRCLDSRCDVHLPEVREGRCKLPFFALGDRCDTNVECGPENACRNKVCVRQWCISG</sequence>
<dbReference type="AlphaFoldDB" id="A0A511TGR6"/>